<evidence type="ECO:0000256" key="1">
    <source>
        <dbReference type="SAM" id="Phobius"/>
    </source>
</evidence>
<proteinExistence type="predicted"/>
<dbReference type="Proteomes" id="UP000217199">
    <property type="component" value="Unassembled WGS sequence"/>
</dbReference>
<evidence type="ECO:0000313" key="2">
    <source>
        <dbReference type="EMBL" id="PAV17992.1"/>
    </source>
</evidence>
<keyword evidence="1" id="KW-0812">Transmembrane</keyword>
<keyword evidence="1" id="KW-1133">Transmembrane helix</keyword>
<evidence type="ECO:0000313" key="3">
    <source>
        <dbReference type="Proteomes" id="UP000217199"/>
    </source>
</evidence>
<accession>A0A286UEE3</accession>
<protein>
    <submittedName>
        <fullName evidence="2">Uncharacterized protein</fullName>
    </submittedName>
</protein>
<reference evidence="2 3" key="1">
    <citation type="journal article" date="2017" name="Mol. Ecol.">
        <title>Comparative and population genomic landscape of Phellinus noxius: A hypervariable fungus causing root rot in trees.</title>
        <authorList>
            <person name="Chung C.L."/>
            <person name="Lee T.J."/>
            <person name="Akiba M."/>
            <person name="Lee H.H."/>
            <person name="Kuo T.H."/>
            <person name="Liu D."/>
            <person name="Ke H.M."/>
            <person name="Yokoi T."/>
            <person name="Roa M.B."/>
            <person name="Lu M.J."/>
            <person name="Chang Y.Y."/>
            <person name="Ann P.J."/>
            <person name="Tsai J.N."/>
            <person name="Chen C.Y."/>
            <person name="Tzean S.S."/>
            <person name="Ota Y."/>
            <person name="Hattori T."/>
            <person name="Sahashi N."/>
            <person name="Liou R.F."/>
            <person name="Kikuchi T."/>
            <person name="Tsai I.J."/>
        </authorList>
    </citation>
    <scope>NUCLEOTIDE SEQUENCE [LARGE SCALE GENOMIC DNA]</scope>
    <source>
        <strain evidence="2 3">FFPRI411160</strain>
    </source>
</reference>
<organism evidence="2 3">
    <name type="scientific">Pyrrhoderma noxium</name>
    <dbReference type="NCBI Taxonomy" id="2282107"/>
    <lineage>
        <taxon>Eukaryota</taxon>
        <taxon>Fungi</taxon>
        <taxon>Dikarya</taxon>
        <taxon>Basidiomycota</taxon>
        <taxon>Agaricomycotina</taxon>
        <taxon>Agaricomycetes</taxon>
        <taxon>Hymenochaetales</taxon>
        <taxon>Hymenochaetaceae</taxon>
        <taxon>Pyrrhoderma</taxon>
    </lineage>
</organism>
<dbReference type="AlphaFoldDB" id="A0A286UEE3"/>
<dbReference type="InParanoid" id="A0A286UEE3"/>
<feature type="transmembrane region" description="Helical" evidence="1">
    <location>
        <begin position="20"/>
        <end position="44"/>
    </location>
</feature>
<gene>
    <name evidence="2" type="ORF">PNOK_0647800</name>
</gene>
<dbReference type="EMBL" id="NBII01000006">
    <property type="protein sequence ID" value="PAV17992.1"/>
    <property type="molecule type" value="Genomic_DNA"/>
</dbReference>
<name>A0A286UEE3_9AGAM</name>
<keyword evidence="1" id="KW-0472">Membrane</keyword>
<sequence>MATMNLKFMQMYHSLEFVESVSSISYISVLLGFLVPLLVAWIIVAQLRTSGSSGFEIPLEFVPYYPDEHHGDEYRGVANFTLYTRYLKSSCYDVSFHLKFENSNPILNKRVKKVAQLTVHIGLFFEAGPEVQTGVWSQVIAAESDCLSLPLTMKRFIRKSPPLDGLVTLSISDPRISLRSAYLQFQPRNALITWRNLAAYLNQIIS</sequence>
<keyword evidence="3" id="KW-1185">Reference proteome</keyword>
<comment type="caution">
    <text evidence="2">The sequence shown here is derived from an EMBL/GenBank/DDBJ whole genome shotgun (WGS) entry which is preliminary data.</text>
</comment>